<dbReference type="Proteomes" id="UP000467240">
    <property type="component" value="Unassembled WGS sequence"/>
</dbReference>
<dbReference type="Pfam" id="PF13377">
    <property type="entry name" value="Peripla_BP_3"/>
    <property type="match status" value="1"/>
</dbReference>
<dbReference type="CDD" id="cd01392">
    <property type="entry name" value="HTH_LacI"/>
    <property type="match status" value="1"/>
</dbReference>
<evidence type="ECO:0000256" key="1">
    <source>
        <dbReference type="ARBA" id="ARBA00023015"/>
    </source>
</evidence>
<evidence type="ECO:0000313" key="6">
    <source>
        <dbReference type="Proteomes" id="UP000467240"/>
    </source>
</evidence>
<reference evidence="5 6" key="1">
    <citation type="submission" date="2019-09" db="EMBL/GenBank/DDBJ databases">
        <title>Phylogeny of genus Pseudoclavibacter and closely related genus.</title>
        <authorList>
            <person name="Li Y."/>
        </authorList>
    </citation>
    <scope>NUCLEOTIDE SEQUENCE [LARGE SCALE GENOMIC DNA]</scope>
    <source>
        <strain evidence="5 6">DSM 23821</strain>
    </source>
</reference>
<dbReference type="PROSITE" id="PS50932">
    <property type="entry name" value="HTH_LACI_2"/>
    <property type="match status" value="1"/>
</dbReference>
<feature type="domain" description="HTH lacI-type" evidence="4">
    <location>
        <begin position="2"/>
        <end position="56"/>
    </location>
</feature>
<dbReference type="Gene3D" id="1.10.260.40">
    <property type="entry name" value="lambda repressor-like DNA-binding domains"/>
    <property type="match status" value="1"/>
</dbReference>
<dbReference type="EMBL" id="WBJZ01000002">
    <property type="protein sequence ID" value="KAB1662170.1"/>
    <property type="molecule type" value="Genomic_DNA"/>
</dbReference>
<keyword evidence="3" id="KW-0804">Transcription</keyword>
<comment type="caution">
    <text evidence="5">The sequence shown here is derived from an EMBL/GenBank/DDBJ whole genome shotgun (WGS) entry which is preliminary data.</text>
</comment>
<keyword evidence="1" id="KW-0805">Transcription regulation</keyword>
<dbReference type="Gene3D" id="3.40.50.2300">
    <property type="match status" value="2"/>
</dbReference>
<evidence type="ECO:0000313" key="5">
    <source>
        <dbReference type="EMBL" id="KAB1662170.1"/>
    </source>
</evidence>
<dbReference type="OrthoDB" id="3510266at2"/>
<evidence type="ECO:0000256" key="3">
    <source>
        <dbReference type="ARBA" id="ARBA00023163"/>
    </source>
</evidence>
<dbReference type="InterPro" id="IPR010982">
    <property type="entry name" value="Lambda_DNA-bd_dom_sf"/>
</dbReference>
<organism evidence="5 6">
    <name type="scientific">Pseudoclavibacter chungangensis</name>
    <dbReference type="NCBI Taxonomy" id="587635"/>
    <lineage>
        <taxon>Bacteria</taxon>
        <taxon>Bacillati</taxon>
        <taxon>Actinomycetota</taxon>
        <taxon>Actinomycetes</taxon>
        <taxon>Micrococcales</taxon>
        <taxon>Microbacteriaceae</taxon>
        <taxon>Pseudoclavibacter</taxon>
    </lineage>
</organism>
<protein>
    <submittedName>
        <fullName evidence="5">LacI family transcriptional regulator</fullName>
    </submittedName>
</protein>
<proteinExistence type="predicted"/>
<keyword evidence="6" id="KW-1185">Reference proteome</keyword>
<dbReference type="GO" id="GO:0000976">
    <property type="term" value="F:transcription cis-regulatory region binding"/>
    <property type="evidence" value="ECO:0007669"/>
    <property type="project" value="TreeGrafter"/>
</dbReference>
<dbReference type="InterPro" id="IPR046335">
    <property type="entry name" value="LacI/GalR-like_sensor"/>
</dbReference>
<evidence type="ECO:0000259" key="4">
    <source>
        <dbReference type="PROSITE" id="PS50932"/>
    </source>
</evidence>
<dbReference type="AlphaFoldDB" id="A0A7J5C1Y1"/>
<gene>
    <name evidence="5" type="ORF">F8O01_01495</name>
</gene>
<name>A0A7J5C1Y1_9MICO</name>
<keyword evidence="2" id="KW-0238">DNA-binding</keyword>
<dbReference type="InterPro" id="IPR000843">
    <property type="entry name" value="HTH_LacI"/>
</dbReference>
<sequence>MTGIADVAALAGVSKATASRALSGSGYVSSAARERVLDAVDRLGYVPASNAVGLATGRTRAVGVIIPYVHRWFFAAVLEGIQQVFLDSGDDLLLYNAMPGSVGRALIFDDFLARKRFDGLVAVGLEPDDAELARLGALERPVVSVVGEAGPDVIAIDDVAAVTIAFEHLRALGHERIAFLGGGDPSRHWARVDRRRLEAFQALMRDAGLESAARHVPSAVDVAGGFAAATRLLTAPGPRPTAIIGTCDEVAIGAALAARGLGLSVPGDVSLVGIDDHELAVTFGLTTVKQSPFEQGARAARVMLERIAGRESLIEGPAECGLVLRTSTGPA</sequence>
<dbReference type="PANTHER" id="PTHR30146:SF153">
    <property type="entry name" value="LACTOSE OPERON REPRESSOR"/>
    <property type="match status" value="1"/>
</dbReference>
<dbReference type="PANTHER" id="PTHR30146">
    <property type="entry name" value="LACI-RELATED TRANSCRIPTIONAL REPRESSOR"/>
    <property type="match status" value="1"/>
</dbReference>
<evidence type="ECO:0000256" key="2">
    <source>
        <dbReference type="ARBA" id="ARBA00023125"/>
    </source>
</evidence>
<dbReference type="Pfam" id="PF00356">
    <property type="entry name" value="LacI"/>
    <property type="match status" value="1"/>
</dbReference>
<dbReference type="PROSITE" id="PS00356">
    <property type="entry name" value="HTH_LACI_1"/>
    <property type="match status" value="1"/>
</dbReference>
<dbReference type="SUPFAM" id="SSF47413">
    <property type="entry name" value="lambda repressor-like DNA-binding domains"/>
    <property type="match status" value="1"/>
</dbReference>
<dbReference type="SMART" id="SM00354">
    <property type="entry name" value="HTH_LACI"/>
    <property type="match status" value="1"/>
</dbReference>
<accession>A0A7J5C1Y1</accession>
<dbReference type="SUPFAM" id="SSF53822">
    <property type="entry name" value="Periplasmic binding protein-like I"/>
    <property type="match status" value="1"/>
</dbReference>
<dbReference type="InterPro" id="IPR028082">
    <property type="entry name" value="Peripla_BP_I"/>
</dbReference>
<dbReference type="GO" id="GO:0003700">
    <property type="term" value="F:DNA-binding transcription factor activity"/>
    <property type="evidence" value="ECO:0007669"/>
    <property type="project" value="TreeGrafter"/>
</dbReference>
<dbReference type="CDD" id="cd06267">
    <property type="entry name" value="PBP1_LacI_sugar_binding-like"/>
    <property type="match status" value="1"/>
</dbReference>
<dbReference type="RefSeq" id="WP_158039092.1">
    <property type="nucleotide sequence ID" value="NZ_JACCFV010000001.1"/>
</dbReference>